<gene>
    <name evidence="3" type="ORF">CLODIP_2_CD04491</name>
</gene>
<reference evidence="3 4" key="1">
    <citation type="submission" date="2020-04" db="EMBL/GenBank/DDBJ databases">
        <authorList>
            <person name="Alioto T."/>
            <person name="Alioto T."/>
            <person name="Gomez Garrido J."/>
        </authorList>
    </citation>
    <scope>NUCLEOTIDE SEQUENCE [LARGE SCALE GENOMIC DNA]</scope>
</reference>
<keyword evidence="1" id="KW-0560">Oxidoreductase</keyword>
<evidence type="ECO:0000313" key="4">
    <source>
        <dbReference type="Proteomes" id="UP000494165"/>
    </source>
</evidence>
<dbReference type="InterPro" id="IPR002347">
    <property type="entry name" value="SDR_fam"/>
</dbReference>
<feature type="signal peptide" evidence="2">
    <location>
        <begin position="1"/>
        <end position="18"/>
    </location>
</feature>
<organism evidence="3 4">
    <name type="scientific">Cloeon dipterum</name>
    <dbReference type="NCBI Taxonomy" id="197152"/>
    <lineage>
        <taxon>Eukaryota</taxon>
        <taxon>Metazoa</taxon>
        <taxon>Ecdysozoa</taxon>
        <taxon>Arthropoda</taxon>
        <taxon>Hexapoda</taxon>
        <taxon>Insecta</taxon>
        <taxon>Pterygota</taxon>
        <taxon>Palaeoptera</taxon>
        <taxon>Ephemeroptera</taxon>
        <taxon>Pisciforma</taxon>
        <taxon>Baetidae</taxon>
        <taxon>Cloeon</taxon>
    </lineage>
</organism>
<protein>
    <recommendedName>
        <fullName evidence="5">Retinol dehydrogenase</fullName>
    </recommendedName>
</protein>
<evidence type="ECO:0000256" key="2">
    <source>
        <dbReference type="SAM" id="SignalP"/>
    </source>
</evidence>
<name>A0A8S1CMI7_9INSE</name>
<feature type="chain" id="PRO_5035914367" description="Retinol dehydrogenase" evidence="2">
    <location>
        <begin position="19"/>
        <end position="316"/>
    </location>
</feature>
<dbReference type="Pfam" id="PF00106">
    <property type="entry name" value="adh_short"/>
    <property type="match status" value="1"/>
</dbReference>
<sequence>MRVTLISVGVCCAVTALAVSIKRYFGGAKCKCKARLDCKAVVITGATSGIGNKALAYEVAKRGAQVILACRNIDAAWDVANEIAFKTGNEGVYALDLDLTDFQSIREFCKELAECEHEIYALVNNAAVFYHPRELTTDNYDVTFQTNYLGPFYLTMTLLPKMAKNGRIINVSSEAHKFCNDLDLPEEANLLDIYGHTKACLNLFTLELTSTHKDVVSVSVNPGNVATNIFRNYPLLTNPILKCLLWPIRFFVVKTPTQGAQSVLHSILCPQIRNGCYISECREGDPSEFCQRRDYAASLWSRSLKWTNLKEPLLQK</sequence>
<proteinExistence type="predicted"/>
<dbReference type="EMBL" id="CADEPI010000054">
    <property type="protein sequence ID" value="CAB3370723.1"/>
    <property type="molecule type" value="Genomic_DNA"/>
</dbReference>
<accession>A0A8S1CMI7</accession>
<comment type="caution">
    <text evidence="3">The sequence shown here is derived from an EMBL/GenBank/DDBJ whole genome shotgun (WGS) entry which is preliminary data.</text>
</comment>
<keyword evidence="4" id="KW-1185">Reference proteome</keyword>
<evidence type="ECO:0000313" key="3">
    <source>
        <dbReference type="EMBL" id="CAB3370723.1"/>
    </source>
</evidence>
<dbReference type="GO" id="GO:0016491">
    <property type="term" value="F:oxidoreductase activity"/>
    <property type="evidence" value="ECO:0007669"/>
    <property type="project" value="UniProtKB-KW"/>
</dbReference>
<dbReference type="SUPFAM" id="SSF51735">
    <property type="entry name" value="NAD(P)-binding Rossmann-fold domains"/>
    <property type="match status" value="1"/>
</dbReference>
<dbReference type="OrthoDB" id="542013at2759"/>
<dbReference type="Proteomes" id="UP000494165">
    <property type="component" value="Unassembled WGS sequence"/>
</dbReference>
<dbReference type="PANTHER" id="PTHR43157:SF31">
    <property type="entry name" value="PHOSPHATIDYLINOSITOL-GLYCAN BIOSYNTHESIS CLASS F PROTEIN"/>
    <property type="match status" value="1"/>
</dbReference>
<dbReference type="PRINTS" id="PR00081">
    <property type="entry name" value="GDHRDH"/>
</dbReference>
<dbReference type="AlphaFoldDB" id="A0A8S1CMI7"/>
<dbReference type="PANTHER" id="PTHR43157">
    <property type="entry name" value="PHOSPHATIDYLINOSITOL-GLYCAN BIOSYNTHESIS CLASS F PROTEIN-RELATED"/>
    <property type="match status" value="1"/>
</dbReference>
<dbReference type="InterPro" id="IPR036291">
    <property type="entry name" value="NAD(P)-bd_dom_sf"/>
</dbReference>
<dbReference type="Gene3D" id="3.40.50.720">
    <property type="entry name" value="NAD(P)-binding Rossmann-like Domain"/>
    <property type="match status" value="1"/>
</dbReference>
<evidence type="ECO:0000256" key="1">
    <source>
        <dbReference type="ARBA" id="ARBA00023002"/>
    </source>
</evidence>
<keyword evidence="2" id="KW-0732">Signal</keyword>
<evidence type="ECO:0008006" key="5">
    <source>
        <dbReference type="Google" id="ProtNLM"/>
    </source>
</evidence>